<dbReference type="STRING" id="343013.SAMN04489707_100639"/>
<dbReference type="RefSeq" id="WP_054257974.1">
    <property type="nucleotide sequence ID" value="NZ_CYIG01000071.1"/>
</dbReference>
<accession>A0A1I7GM82</accession>
<dbReference type="AlphaFoldDB" id="A0A1I7GM82"/>
<dbReference type="Proteomes" id="UP000183656">
    <property type="component" value="Unassembled WGS sequence"/>
</dbReference>
<proteinExistence type="predicted"/>
<gene>
    <name evidence="1" type="ORF">SAMN04489707_100639</name>
</gene>
<sequence>MKKTSSRRSGLVLPLHRIWLLSLPLRWAARAPAPGFAPGLRNLLAYEKGRLWHLLHERERLVYRWLRLRAGWGARD</sequence>
<keyword evidence="2" id="KW-1185">Reference proteome</keyword>
<organism evidence="1 2">
    <name type="scientific">Paenacidovorax caeni</name>
    <dbReference type="NCBI Taxonomy" id="343013"/>
    <lineage>
        <taxon>Bacteria</taxon>
        <taxon>Pseudomonadati</taxon>
        <taxon>Pseudomonadota</taxon>
        <taxon>Betaproteobacteria</taxon>
        <taxon>Burkholderiales</taxon>
        <taxon>Comamonadaceae</taxon>
        <taxon>Paenacidovorax</taxon>
    </lineage>
</organism>
<evidence type="ECO:0000313" key="1">
    <source>
        <dbReference type="EMBL" id="SFU49612.1"/>
    </source>
</evidence>
<evidence type="ECO:0000313" key="2">
    <source>
        <dbReference type="Proteomes" id="UP000183656"/>
    </source>
</evidence>
<protein>
    <submittedName>
        <fullName evidence="1">Uncharacterized protein</fullName>
    </submittedName>
</protein>
<reference evidence="1 2" key="1">
    <citation type="submission" date="2016-10" db="EMBL/GenBank/DDBJ databases">
        <authorList>
            <person name="de Groot N.N."/>
        </authorList>
    </citation>
    <scope>NUCLEOTIDE SEQUENCE [LARGE SCALE GENOMIC DNA]</scope>
    <source>
        <strain evidence="1 2">R-24608</strain>
    </source>
</reference>
<dbReference type="EMBL" id="FPBX01000006">
    <property type="protein sequence ID" value="SFU49612.1"/>
    <property type="molecule type" value="Genomic_DNA"/>
</dbReference>
<name>A0A1I7GM82_9BURK</name>